<proteinExistence type="inferred from homology"/>
<sequence length="274" mass="29536">MHHCDSPVIIEVCVDSVRSALNAVRGGADRLEVCGNLGVGGGTTPSMGLLKTIQSAVDVPTMAMIRPRTGDFLYSKEEIEVMLEDIRIFKQQGIRGVVLGALTANGRIDVAVTKRLVDEALPLEVCFHRAFDMTRDPAEALRDVMSIGGVSRILTSGHGQTVLQSLDTLKQLCQTTRKLTEDLPWVLRILPGSGINPETVGPVLDALLPFGLLEIHLSGGSWVESGMVHRQGGLGMGVGENEWKVWETSEAKVREVRGLVSVVWAGYASSVDLV</sequence>
<dbReference type="Gene3D" id="3.20.20.380">
    <property type="entry name" value="Copper homeostasis (CutC) domain"/>
    <property type="match status" value="1"/>
</dbReference>
<keyword evidence="4" id="KW-1185">Reference proteome</keyword>
<comment type="caution">
    <text evidence="3">The sequence shown here is derived from an EMBL/GenBank/DDBJ whole genome shotgun (WGS) entry which is preliminary data.</text>
</comment>
<dbReference type="Pfam" id="PF03932">
    <property type="entry name" value="CutC"/>
    <property type="match status" value="1"/>
</dbReference>
<dbReference type="Proteomes" id="UP001215280">
    <property type="component" value="Unassembled WGS sequence"/>
</dbReference>
<dbReference type="HAMAP" id="MF_00795">
    <property type="entry name" value="CutC"/>
    <property type="match status" value="1"/>
</dbReference>
<dbReference type="GO" id="GO:0005507">
    <property type="term" value="F:copper ion binding"/>
    <property type="evidence" value="ECO:0007669"/>
    <property type="project" value="TreeGrafter"/>
</dbReference>
<organism evidence="3 4">
    <name type="scientific">Mycena maculata</name>
    <dbReference type="NCBI Taxonomy" id="230809"/>
    <lineage>
        <taxon>Eukaryota</taxon>
        <taxon>Fungi</taxon>
        <taxon>Dikarya</taxon>
        <taxon>Basidiomycota</taxon>
        <taxon>Agaricomycotina</taxon>
        <taxon>Agaricomycetes</taxon>
        <taxon>Agaricomycetidae</taxon>
        <taxon>Agaricales</taxon>
        <taxon>Marasmiineae</taxon>
        <taxon>Mycenaceae</taxon>
        <taxon>Mycena</taxon>
    </lineage>
</organism>
<protein>
    <recommendedName>
        <fullName evidence="2">Copper homeostasis protein cutC homolog</fullName>
    </recommendedName>
</protein>
<evidence type="ECO:0000256" key="2">
    <source>
        <dbReference type="ARBA" id="ARBA00019014"/>
    </source>
</evidence>
<evidence type="ECO:0000256" key="1">
    <source>
        <dbReference type="ARBA" id="ARBA00007768"/>
    </source>
</evidence>
<dbReference type="AlphaFoldDB" id="A0AAD7J1D3"/>
<dbReference type="InterPro" id="IPR036822">
    <property type="entry name" value="CutC-like_dom_sf"/>
</dbReference>
<dbReference type="PANTHER" id="PTHR12598:SF0">
    <property type="entry name" value="COPPER HOMEOSTASIS PROTEIN CUTC HOMOLOG"/>
    <property type="match status" value="1"/>
</dbReference>
<evidence type="ECO:0000313" key="3">
    <source>
        <dbReference type="EMBL" id="KAJ7754946.1"/>
    </source>
</evidence>
<reference evidence="3" key="1">
    <citation type="submission" date="2023-03" db="EMBL/GenBank/DDBJ databases">
        <title>Massive genome expansion in bonnet fungi (Mycena s.s.) driven by repeated elements and novel gene families across ecological guilds.</title>
        <authorList>
            <consortium name="Lawrence Berkeley National Laboratory"/>
            <person name="Harder C.B."/>
            <person name="Miyauchi S."/>
            <person name="Viragh M."/>
            <person name="Kuo A."/>
            <person name="Thoen E."/>
            <person name="Andreopoulos B."/>
            <person name="Lu D."/>
            <person name="Skrede I."/>
            <person name="Drula E."/>
            <person name="Henrissat B."/>
            <person name="Morin E."/>
            <person name="Kohler A."/>
            <person name="Barry K."/>
            <person name="LaButti K."/>
            <person name="Morin E."/>
            <person name="Salamov A."/>
            <person name="Lipzen A."/>
            <person name="Mereny Z."/>
            <person name="Hegedus B."/>
            <person name="Baldrian P."/>
            <person name="Stursova M."/>
            <person name="Weitz H."/>
            <person name="Taylor A."/>
            <person name="Grigoriev I.V."/>
            <person name="Nagy L.G."/>
            <person name="Martin F."/>
            <person name="Kauserud H."/>
        </authorList>
    </citation>
    <scope>NUCLEOTIDE SEQUENCE</scope>
    <source>
        <strain evidence="3">CBHHK188m</strain>
    </source>
</reference>
<gene>
    <name evidence="3" type="ORF">DFH07DRAFT_822260</name>
</gene>
<dbReference type="InterPro" id="IPR005627">
    <property type="entry name" value="CutC-like"/>
</dbReference>
<name>A0AAD7J1D3_9AGAR</name>
<dbReference type="SUPFAM" id="SSF110395">
    <property type="entry name" value="CutC-like"/>
    <property type="match status" value="1"/>
</dbReference>
<comment type="similarity">
    <text evidence="1">Belongs to the CutC family.</text>
</comment>
<dbReference type="EMBL" id="JARJLG010000065">
    <property type="protein sequence ID" value="KAJ7754946.1"/>
    <property type="molecule type" value="Genomic_DNA"/>
</dbReference>
<dbReference type="PANTHER" id="PTHR12598">
    <property type="entry name" value="COPPER HOMEOSTASIS PROTEIN CUTC"/>
    <property type="match status" value="1"/>
</dbReference>
<accession>A0AAD7J1D3</accession>
<evidence type="ECO:0000313" key="4">
    <source>
        <dbReference type="Proteomes" id="UP001215280"/>
    </source>
</evidence>